<dbReference type="Proteomes" id="UP000663845">
    <property type="component" value="Unassembled WGS sequence"/>
</dbReference>
<comment type="caution">
    <text evidence="3">The sequence shown here is derived from an EMBL/GenBank/DDBJ whole genome shotgun (WGS) entry which is preliminary data.</text>
</comment>
<keyword evidence="2" id="KW-0732">Signal</keyword>
<gene>
    <name evidence="3" type="ORF">JYZ213_LOCUS41543</name>
</gene>
<evidence type="ECO:0000313" key="4">
    <source>
        <dbReference type="Proteomes" id="UP000663845"/>
    </source>
</evidence>
<dbReference type="EMBL" id="CAJNOG010001716">
    <property type="protein sequence ID" value="CAF1466268.1"/>
    <property type="molecule type" value="Genomic_DNA"/>
</dbReference>
<feature type="signal peptide" evidence="2">
    <location>
        <begin position="1"/>
        <end position="21"/>
    </location>
</feature>
<reference evidence="3" key="1">
    <citation type="submission" date="2021-02" db="EMBL/GenBank/DDBJ databases">
        <authorList>
            <person name="Nowell W R."/>
        </authorList>
    </citation>
    <scope>NUCLEOTIDE SEQUENCE</scope>
</reference>
<evidence type="ECO:0000256" key="2">
    <source>
        <dbReference type="SAM" id="SignalP"/>
    </source>
</evidence>
<name>A0A815QS68_9BILA</name>
<accession>A0A815QS68</accession>
<proteinExistence type="predicted"/>
<feature type="region of interest" description="Disordered" evidence="1">
    <location>
        <begin position="21"/>
        <end position="63"/>
    </location>
</feature>
<organism evidence="3 4">
    <name type="scientific">Adineta steineri</name>
    <dbReference type="NCBI Taxonomy" id="433720"/>
    <lineage>
        <taxon>Eukaryota</taxon>
        <taxon>Metazoa</taxon>
        <taxon>Spiralia</taxon>
        <taxon>Gnathifera</taxon>
        <taxon>Rotifera</taxon>
        <taxon>Eurotatoria</taxon>
        <taxon>Bdelloidea</taxon>
        <taxon>Adinetida</taxon>
        <taxon>Adinetidae</taxon>
        <taxon>Adineta</taxon>
    </lineage>
</organism>
<dbReference type="AlphaFoldDB" id="A0A815QS68"/>
<protein>
    <submittedName>
        <fullName evidence="3">Uncharacterized protein</fullName>
    </submittedName>
</protein>
<sequence length="147" mass="14934">MYLIFSLNSILLLLKIEPTTTTSTSTTTSTTSTTTSTTTTSTTTSTKKSTTTSTTTSTTSASTSKSTSKITTAAVTAVTCNCATYGTCAGYRGSSGYPIACGNYAHDGSGYMACVYDADNGWISGTTNDCGSCCSLGSGTYGAYVGR</sequence>
<evidence type="ECO:0000313" key="3">
    <source>
        <dbReference type="EMBL" id="CAF1466268.1"/>
    </source>
</evidence>
<feature type="chain" id="PRO_5032543705" evidence="2">
    <location>
        <begin position="22"/>
        <end position="147"/>
    </location>
</feature>
<evidence type="ECO:0000256" key="1">
    <source>
        <dbReference type="SAM" id="MobiDB-lite"/>
    </source>
</evidence>